<dbReference type="Gene3D" id="3.40.50.12780">
    <property type="entry name" value="N-terminal domain of ligase-like"/>
    <property type="match status" value="1"/>
</dbReference>
<feature type="domain" description="Non-canonical purine NTP phosphatase/PRRC1" evidence="23">
    <location>
        <begin position="891"/>
        <end position="974"/>
    </location>
</feature>
<evidence type="ECO:0000256" key="21">
    <source>
        <dbReference type="SAM" id="MobiDB-lite"/>
    </source>
</evidence>
<dbReference type="InterPro" id="IPR000873">
    <property type="entry name" value="AMP-dep_synth/lig_dom"/>
</dbReference>
<keyword evidence="7" id="KW-0436">Ligase</keyword>
<comment type="catalytic activity">
    <reaction evidence="20">
        <text>tetracosanoate + ATP + CoA = tetracosanoyl-CoA + AMP + diphosphate</text>
        <dbReference type="Rhea" id="RHEA:33639"/>
        <dbReference type="ChEBI" id="CHEBI:30616"/>
        <dbReference type="ChEBI" id="CHEBI:31014"/>
        <dbReference type="ChEBI" id="CHEBI:33019"/>
        <dbReference type="ChEBI" id="CHEBI:57287"/>
        <dbReference type="ChEBI" id="CHEBI:65052"/>
        <dbReference type="ChEBI" id="CHEBI:456215"/>
    </reaction>
    <physiologicalReaction direction="left-to-right" evidence="20">
        <dbReference type="Rhea" id="RHEA:33640"/>
    </physiologicalReaction>
</comment>
<dbReference type="GO" id="GO:0044539">
    <property type="term" value="P:long-chain fatty acid import into cell"/>
    <property type="evidence" value="ECO:0007669"/>
    <property type="project" value="TreeGrafter"/>
</dbReference>
<protein>
    <recommendedName>
        <fullName evidence="17">long-chain-fatty-acid--CoA ligase</fullName>
        <ecNumber evidence="17">6.2.1.3</ecNumber>
    </recommendedName>
    <alternativeName>
        <fullName evidence="19">Long-chain-fatty-acid--CoA ligase</fullName>
    </alternativeName>
</protein>
<evidence type="ECO:0000256" key="17">
    <source>
        <dbReference type="ARBA" id="ARBA00026121"/>
    </source>
</evidence>
<organism evidence="25 26">
    <name type="scientific">Channa striata</name>
    <name type="common">Snakehead murrel</name>
    <name type="synonym">Ophicephalus striatus</name>
    <dbReference type="NCBI Taxonomy" id="64152"/>
    <lineage>
        <taxon>Eukaryota</taxon>
        <taxon>Metazoa</taxon>
        <taxon>Chordata</taxon>
        <taxon>Craniata</taxon>
        <taxon>Vertebrata</taxon>
        <taxon>Euteleostomi</taxon>
        <taxon>Actinopterygii</taxon>
        <taxon>Neopterygii</taxon>
        <taxon>Teleostei</taxon>
        <taxon>Neoteleostei</taxon>
        <taxon>Acanthomorphata</taxon>
        <taxon>Anabantaria</taxon>
        <taxon>Anabantiformes</taxon>
        <taxon>Channoidei</taxon>
        <taxon>Channidae</taxon>
        <taxon>Channa</taxon>
    </lineage>
</organism>
<dbReference type="PANTHER" id="PTHR43107:SF16">
    <property type="entry name" value="LONG-CHAIN FATTY ACID TRANSPORT PROTEIN 6-LIKE"/>
    <property type="match status" value="1"/>
</dbReference>
<evidence type="ECO:0000313" key="26">
    <source>
        <dbReference type="Proteomes" id="UP001187415"/>
    </source>
</evidence>
<dbReference type="PROSITE" id="PS00455">
    <property type="entry name" value="AMP_BINDING"/>
    <property type="match status" value="1"/>
</dbReference>
<keyword evidence="8" id="KW-0812">Transmembrane</keyword>
<dbReference type="GO" id="GO:0005886">
    <property type="term" value="C:plasma membrane"/>
    <property type="evidence" value="ECO:0007669"/>
    <property type="project" value="UniProtKB-SubCell"/>
</dbReference>
<reference evidence="25" key="1">
    <citation type="submission" date="2023-07" db="EMBL/GenBank/DDBJ databases">
        <title>Chromosome-level Genome Assembly of Striped Snakehead (Channa striata).</title>
        <authorList>
            <person name="Liu H."/>
        </authorList>
    </citation>
    <scope>NUCLEOTIDE SEQUENCE</scope>
    <source>
        <strain evidence="25">Gz</strain>
        <tissue evidence="25">Muscle</tissue>
    </source>
</reference>
<dbReference type="InterPro" id="IPR020845">
    <property type="entry name" value="AMP-binding_CS"/>
</dbReference>
<evidence type="ECO:0000256" key="13">
    <source>
        <dbReference type="ARBA" id="ARBA00023055"/>
    </source>
</evidence>
<dbReference type="GO" id="GO:0005324">
    <property type="term" value="F:long-chain fatty acid transmembrane transporter activity"/>
    <property type="evidence" value="ECO:0007669"/>
    <property type="project" value="TreeGrafter"/>
</dbReference>
<dbReference type="SUPFAM" id="SSF56801">
    <property type="entry name" value="Acetyl-CoA synthetase-like"/>
    <property type="match status" value="1"/>
</dbReference>
<evidence type="ECO:0000256" key="10">
    <source>
        <dbReference type="ARBA" id="ARBA00022832"/>
    </source>
</evidence>
<keyword evidence="26" id="KW-1185">Reference proteome</keyword>
<dbReference type="GO" id="GO:0000166">
    <property type="term" value="F:nucleotide binding"/>
    <property type="evidence" value="ECO:0007669"/>
    <property type="project" value="UniProtKB-KW"/>
</dbReference>
<dbReference type="InterPro" id="IPR029001">
    <property type="entry name" value="ITPase-like_fam"/>
</dbReference>
<comment type="caution">
    <text evidence="25">The sequence shown here is derived from an EMBL/GenBank/DDBJ whole genome shotgun (WGS) entry which is preliminary data.</text>
</comment>
<comment type="similarity">
    <text evidence="4">Belongs to the PRRC1 family.</text>
</comment>
<dbReference type="Gene3D" id="3.30.300.30">
    <property type="match status" value="1"/>
</dbReference>
<dbReference type="InterPro" id="IPR045851">
    <property type="entry name" value="AMP-bd_C_sf"/>
</dbReference>
<evidence type="ECO:0000256" key="5">
    <source>
        <dbReference type="ARBA" id="ARBA00022448"/>
    </source>
</evidence>
<dbReference type="Pfam" id="PF01931">
    <property type="entry name" value="NTPase_I-T"/>
    <property type="match status" value="1"/>
</dbReference>
<keyword evidence="9" id="KW-0547">Nucleotide-binding</keyword>
<evidence type="ECO:0000256" key="18">
    <source>
        <dbReference type="ARBA" id="ARBA00036527"/>
    </source>
</evidence>
<evidence type="ECO:0000256" key="16">
    <source>
        <dbReference type="ARBA" id="ARBA00024484"/>
    </source>
</evidence>
<keyword evidence="11" id="KW-1133">Transmembrane helix</keyword>
<comment type="catalytic activity">
    <reaction evidence="16">
        <text>a long-chain fatty acid + ATP + CoA = a long-chain fatty acyl-CoA + AMP + diphosphate</text>
        <dbReference type="Rhea" id="RHEA:15421"/>
        <dbReference type="ChEBI" id="CHEBI:30616"/>
        <dbReference type="ChEBI" id="CHEBI:33019"/>
        <dbReference type="ChEBI" id="CHEBI:57287"/>
        <dbReference type="ChEBI" id="CHEBI:57560"/>
        <dbReference type="ChEBI" id="CHEBI:83139"/>
        <dbReference type="ChEBI" id="CHEBI:456215"/>
        <dbReference type="EC" id="6.2.1.3"/>
    </reaction>
    <physiologicalReaction direction="left-to-right" evidence="16">
        <dbReference type="Rhea" id="RHEA:15422"/>
    </physiologicalReaction>
</comment>
<evidence type="ECO:0000256" key="11">
    <source>
        <dbReference type="ARBA" id="ARBA00022989"/>
    </source>
</evidence>
<feature type="domain" description="AMP-dependent synthetase/ligase" evidence="22">
    <location>
        <begin position="60"/>
        <end position="380"/>
    </location>
</feature>
<evidence type="ECO:0000256" key="15">
    <source>
        <dbReference type="ARBA" id="ARBA00023136"/>
    </source>
</evidence>
<name>A0AA88J0M6_CHASR</name>
<evidence type="ECO:0000256" key="12">
    <source>
        <dbReference type="ARBA" id="ARBA00023034"/>
    </source>
</evidence>
<proteinExistence type="inferred from homology"/>
<evidence type="ECO:0000259" key="23">
    <source>
        <dbReference type="Pfam" id="PF01931"/>
    </source>
</evidence>
<evidence type="ECO:0000256" key="6">
    <source>
        <dbReference type="ARBA" id="ARBA00022475"/>
    </source>
</evidence>
<dbReference type="FunFam" id="3.90.950.10:FF:000006">
    <property type="entry name" value="PRRC1 isoform 1"/>
    <property type="match status" value="1"/>
</dbReference>
<dbReference type="Gene3D" id="3.90.950.10">
    <property type="match status" value="1"/>
</dbReference>
<keyword evidence="13" id="KW-0445">Lipid transport</keyword>
<dbReference type="GO" id="GO:0005789">
    <property type="term" value="C:endoplasmic reticulum membrane"/>
    <property type="evidence" value="ECO:0007669"/>
    <property type="project" value="TreeGrafter"/>
</dbReference>
<evidence type="ECO:0000256" key="20">
    <source>
        <dbReference type="ARBA" id="ARBA00048666"/>
    </source>
</evidence>
<keyword evidence="12" id="KW-0333">Golgi apparatus</keyword>
<evidence type="ECO:0000256" key="9">
    <source>
        <dbReference type="ARBA" id="ARBA00022741"/>
    </source>
</evidence>
<keyword evidence="6" id="KW-1003">Cell membrane</keyword>
<evidence type="ECO:0000256" key="1">
    <source>
        <dbReference type="ARBA" id="ARBA00004555"/>
    </source>
</evidence>
<evidence type="ECO:0000256" key="19">
    <source>
        <dbReference type="ARBA" id="ARBA00041297"/>
    </source>
</evidence>
<keyword evidence="5" id="KW-0813">Transport</keyword>
<dbReference type="EC" id="6.2.1.3" evidence="17"/>
<keyword evidence="15" id="KW-0472">Membrane</keyword>
<evidence type="ECO:0000256" key="7">
    <source>
        <dbReference type="ARBA" id="ARBA00022598"/>
    </source>
</evidence>
<keyword evidence="10" id="KW-0276">Fatty acid metabolism</keyword>
<dbReference type="GO" id="GO:0004467">
    <property type="term" value="F:long-chain fatty acid-CoA ligase activity"/>
    <property type="evidence" value="ECO:0007669"/>
    <property type="project" value="UniProtKB-EC"/>
</dbReference>
<gene>
    <name evidence="25" type="ORF">Q5P01_024950</name>
</gene>
<feature type="domain" description="AMP-binding enzyme C-terminal" evidence="24">
    <location>
        <begin position="494"/>
        <end position="570"/>
    </location>
</feature>
<sequence>MLAAVFTSLLAGLLALYLLQRMTYPFFWADSMYYLKLWRYRKTLQSRMQQGITTFLDCFLHQARTNPNKPFVIFEQQTLTYQEVDRRSNQFANAFRVEASLKKGDVVAQLMCNEPDFLCVWLGLCKLGCEVAFVNVNIKAKSLLHCLHSCGAKTLVVGADLVHFVEEVLPDLRKDNIATWIVDYTSTSEDFNTLLDKVEHMSGESLSELPKVDIMSNFLFIFTSGTTGLSKAARIGHLKAIMSMAFFHMCGATSDDIIYIPLPLYHMSASLLGIGGCIQLGATCVLKKKFSASRFWKDCVKHNVSVVQYIGELCRYLVNHPVVPEEKTHTVRLAAGSGLRSDVWKAFIKRFGRITVREGYGLTEASIGFLNYTDEVGAIGRASYFNKLSMPFELLRYDLETYEPVRTDSGRCIRAQTGEPGVLVAPLTAVNQFLGYAGNKCESEKKLLRNVFKAGDIYFNTGDLLLRDHKDFLYFHDRIGDTFRWKGENVSTTEVSEVLGLLDFIQETNVYGVTIPGYEGRAGMAAIVLKQDHRLNGTELYNHLVKTLPAYAWPWFLRIRNSLDVTETFKQQKVKLVQEGLNLDLVQDPLYFLDVSQKDYVLLTCPVYPALIARITTGESSRYWAKKMMEDSGTETTPPDSPTPPPTMATSVNATPMTTGLSSPLTFPVTSSISVGSPAISTTLPAASSLSVFNSNLASPLSVSSQLSPPSTLTCSFTSTSPFPPSVTSFLPTLASPISPPTPLSAPSMSAPPIGPPISNFSMSAGYDITRGHAGRTPQTPLMPTFSSPMTIPGVVSNPMVQQPTMTGGVDSRSTITFPEEQEDPRVSADINTGGGIWGFFKGVAGNPVVKTVLDKTKHSVESMITTLDPGMAPYIKSGGDIDIVVTSDKEINVEAVREAFQEVFGMAMVTGEPGQSNIAPQPVGYAAGIKGAQERIDSLRRAGVIHEKQPVVSLENFIAELFPDKWFDIGCLILEDPGCSIRIEIFTQTTPVALEHVQQAQALTPPNYSLGWSGLIVTVGEVLERSLPSIKRTDWHQALTGMTHRQMIKSAATALAGIYKKQLPPRTV</sequence>
<evidence type="ECO:0000256" key="2">
    <source>
        <dbReference type="ARBA" id="ARBA00004651"/>
    </source>
</evidence>
<dbReference type="InterPro" id="IPR026533">
    <property type="entry name" value="NTPase/PRRC1"/>
</dbReference>
<dbReference type="InterPro" id="IPR042099">
    <property type="entry name" value="ANL_N_sf"/>
</dbReference>
<accession>A0AA88J0M6</accession>
<dbReference type="Proteomes" id="UP001187415">
    <property type="component" value="Unassembled WGS sequence"/>
</dbReference>
<dbReference type="FunFam" id="3.30.300.30:FF:000002">
    <property type="entry name" value="Long-chain fatty acid transport protein 1"/>
    <property type="match status" value="1"/>
</dbReference>
<dbReference type="Pfam" id="PF00501">
    <property type="entry name" value="AMP-binding"/>
    <property type="match status" value="1"/>
</dbReference>
<feature type="region of interest" description="Disordered" evidence="21">
    <location>
        <begin position="630"/>
        <end position="657"/>
    </location>
</feature>
<evidence type="ECO:0000256" key="8">
    <source>
        <dbReference type="ARBA" id="ARBA00022692"/>
    </source>
</evidence>
<dbReference type="InterPro" id="IPR025110">
    <property type="entry name" value="AMP-bd_C"/>
</dbReference>
<dbReference type="SUPFAM" id="SSF52972">
    <property type="entry name" value="ITPase-like"/>
    <property type="match status" value="1"/>
</dbReference>
<evidence type="ECO:0000259" key="24">
    <source>
        <dbReference type="Pfam" id="PF13193"/>
    </source>
</evidence>
<dbReference type="EMBL" id="JAUPFM010000020">
    <property type="protein sequence ID" value="KAK2819389.1"/>
    <property type="molecule type" value="Genomic_DNA"/>
</dbReference>
<keyword evidence="14" id="KW-0443">Lipid metabolism</keyword>
<dbReference type="FunFam" id="3.40.50.12780:FF:000005">
    <property type="entry name" value="Solute carrier family 27 member 6"/>
    <property type="match status" value="1"/>
</dbReference>
<dbReference type="PANTHER" id="PTHR43107">
    <property type="entry name" value="LONG-CHAIN FATTY ACID TRANSPORT PROTEIN"/>
    <property type="match status" value="1"/>
</dbReference>
<comment type="similarity">
    <text evidence="3">Belongs to the ATP-dependent AMP-binding enzyme family.</text>
</comment>
<comment type="catalytic activity">
    <reaction evidence="18">
        <text>a very long-chain fatty acid + ATP + CoA = a very long-chain fatty acyl-CoA + AMP + diphosphate</text>
        <dbReference type="Rhea" id="RHEA:54536"/>
        <dbReference type="ChEBI" id="CHEBI:30616"/>
        <dbReference type="ChEBI" id="CHEBI:33019"/>
        <dbReference type="ChEBI" id="CHEBI:57287"/>
        <dbReference type="ChEBI" id="CHEBI:58950"/>
        <dbReference type="ChEBI" id="CHEBI:138261"/>
        <dbReference type="ChEBI" id="CHEBI:456215"/>
    </reaction>
    <physiologicalReaction direction="left-to-right" evidence="18">
        <dbReference type="Rhea" id="RHEA:54537"/>
    </physiologicalReaction>
</comment>
<dbReference type="GO" id="GO:0005794">
    <property type="term" value="C:Golgi apparatus"/>
    <property type="evidence" value="ECO:0007669"/>
    <property type="project" value="UniProtKB-SubCell"/>
</dbReference>
<evidence type="ECO:0000313" key="25">
    <source>
        <dbReference type="EMBL" id="KAK2819389.1"/>
    </source>
</evidence>
<evidence type="ECO:0000256" key="3">
    <source>
        <dbReference type="ARBA" id="ARBA00006432"/>
    </source>
</evidence>
<evidence type="ECO:0000259" key="22">
    <source>
        <dbReference type="Pfam" id="PF00501"/>
    </source>
</evidence>
<dbReference type="Pfam" id="PF13193">
    <property type="entry name" value="AMP-binding_C"/>
    <property type="match status" value="1"/>
</dbReference>
<evidence type="ECO:0000256" key="14">
    <source>
        <dbReference type="ARBA" id="ARBA00023098"/>
    </source>
</evidence>
<dbReference type="AlphaFoldDB" id="A0AA88J0M6"/>
<comment type="subcellular location">
    <subcellularLocation>
        <location evidence="2">Cell membrane</location>
        <topology evidence="2">Multi-pass membrane protein</topology>
    </subcellularLocation>
    <subcellularLocation>
        <location evidence="1">Golgi apparatus</location>
    </subcellularLocation>
</comment>
<evidence type="ECO:0000256" key="4">
    <source>
        <dbReference type="ARBA" id="ARBA00010298"/>
    </source>
</evidence>